<gene>
    <name evidence="1" type="ORF">OK344_09365</name>
</gene>
<comment type="caution">
    <text evidence="1">The sequence shown here is derived from an EMBL/GenBank/DDBJ whole genome shotgun (WGS) entry which is preliminary data.</text>
</comment>
<dbReference type="Proteomes" id="UP001209107">
    <property type="component" value="Unassembled WGS sequence"/>
</dbReference>
<protein>
    <submittedName>
        <fullName evidence="1">Uncharacterized protein</fullName>
    </submittedName>
</protein>
<dbReference type="RefSeq" id="WP_265144544.1">
    <property type="nucleotide sequence ID" value="NZ_JAPCHZ010000005.1"/>
</dbReference>
<organism evidence="1 2">
    <name type="scientific">Kaistella yananensis</name>
    <dbReference type="NCBI Taxonomy" id="2989820"/>
    <lineage>
        <taxon>Bacteria</taxon>
        <taxon>Pseudomonadati</taxon>
        <taxon>Bacteroidota</taxon>
        <taxon>Flavobacteriia</taxon>
        <taxon>Flavobacteriales</taxon>
        <taxon>Weeksellaceae</taxon>
        <taxon>Chryseobacterium group</taxon>
        <taxon>Kaistella</taxon>
    </lineage>
</organism>
<keyword evidence="2" id="KW-1185">Reference proteome</keyword>
<dbReference type="EMBL" id="JAPCHZ010000005">
    <property type="protein sequence ID" value="MCW4452417.1"/>
    <property type="molecule type" value="Genomic_DNA"/>
</dbReference>
<evidence type="ECO:0000313" key="2">
    <source>
        <dbReference type="Proteomes" id="UP001209107"/>
    </source>
</evidence>
<evidence type="ECO:0000313" key="1">
    <source>
        <dbReference type="EMBL" id="MCW4452417.1"/>
    </source>
</evidence>
<reference evidence="1 2" key="1">
    <citation type="submission" date="2022-10" db="EMBL/GenBank/DDBJ databases">
        <title>Kaistella sp. BT-6-1-3.</title>
        <authorList>
            <person name="Ai J."/>
            <person name="Deng Z."/>
        </authorList>
    </citation>
    <scope>NUCLEOTIDE SEQUENCE [LARGE SCALE GENOMIC DNA]</scope>
    <source>
        <strain evidence="1 2">BT6-1-3</strain>
    </source>
</reference>
<proteinExistence type="predicted"/>
<name>A0ABT3JNS1_9FLAO</name>
<accession>A0ABT3JNS1</accession>
<sequence length="86" mass="9894">MKIELQENEITIVKLGPSQEENGVMKREVTFEINGIEFQRNIILGPNGTGADFTDPQKFYMMNKDQVDASLIVYLSENHLYDNLEK</sequence>